<evidence type="ECO:0000313" key="3">
    <source>
        <dbReference type="Proteomes" id="UP001470230"/>
    </source>
</evidence>
<dbReference type="Gene3D" id="1.10.287.1490">
    <property type="match status" value="1"/>
</dbReference>
<dbReference type="EMBL" id="JAPFFF010000009">
    <property type="protein sequence ID" value="KAK8883392.1"/>
    <property type="molecule type" value="Genomic_DNA"/>
</dbReference>
<feature type="region of interest" description="Disordered" evidence="1">
    <location>
        <begin position="1"/>
        <end position="22"/>
    </location>
</feature>
<evidence type="ECO:0000313" key="2">
    <source>
        <dbReference type="EMBL" id="KAK8883392.1"/>
    </source>
</evidence>
<organism evidence="2 3">
    <name type="scientific">Tritrichomonas musculus</name>
    <dbReference type="NCBI Taxonomy" id="1915356"/>
    <lineage>
        <taxon>Eukaryota</taxon>
        <taxon>Metamonada</taxon>
        <taxon>Parabasalia</taxon>
        <taxon>Tritrichomonadida</taxon>
        <taxon>Tritrichomonadidae</taxon>
        <taxon>Tritrichomonas</taxon>
    </lineage>
</organism>
<name>A0ABR2JXE9_9EUKA</name>
<accession>A0ABR2JXE9</accession>
<gene>
    <name evidence="2" type="ORF">M9Y10_046042</name>
</gene>
<keyword evidence="3" id="KW-1185">Reference proteome</keyword>
<dbReference type="Proteomes" id="UP001470230">
    <property type="component" value="Unassembled WGS sequence"/>
</dbReference>
<protein>
    <submittedName>
        <fullName evidence="2">Uncharacterized protein</fullName>
    </submittedName>
</protein>
<reference evidence="2 3" key="1">
    <citation type="submission" date="2024-04" db="EMBL/GenBank/DDBJ databases">
        <title>Tritrichomonas musculus Genome.</title>
        <authorList>
            <person name="Alves-Ferreira E."/>
            <person name="Grigg M."/>
            <person name="Lorenzi H."/>
            <person name="Galac M."/>
        </authorList>
    </citation>
    <scope>NUCLEOTIDE SEQUENCE [LARGE SCALE GENOMIC DNA]</scope>
    <source>
        <strain evidence="2 3">EAF2021</strain>
    </source>
</reference>
<comment type="caution">
    <text evidence="2">The sequence shown here is derived from an EMBL/GenBank/DDBJ whole genome shotgun (WGS) entry which is preliminary data.</text>
</comment>
<sequence>MHSDSAQREIANLRNDLKRSQSEVKQLRHECEENEKEINNMNMEFQRLQRANHRLETENAELRSRINEIEQETTNKLDLERNNNINIKNSYETVIAELKGQCESHRVDIARLANEISQGEVKVATANQEIQKLKKAKRKLQAALNASKSQMERERKLNESTLRAEKLLAESNYNQRTEEQKMRAESEKKRLITIAVESFVGLLDINETIDERAFKNVLDKAKRTINQLQKSDDEIRRLLSASKGQTTLDAVAQLLMSKSASRNQYDY</sequence>
<evidence type="ECO:0000256" key="1">
    <source>
        <dbReference type="SAM" id="MobiDB-lite"/>
    </source>
</evidence>
<proteinExistence type="predicted"/>